<evidence type="ECO:0000259" key="2">
    <source>
        <dbReference type="PROSITE" id="PS50158"/>
    </source>
</evidence>
<dbReference type="InterPro" id="IPR036875">
    <property type="entry name" value="Znf_CCHC_sf"/>
</dbReference>
<name>A0ABN7B0A3_9HEMI</name>
<protein>
    <recommendedName>
        <fullName evidence="2">CCHC-type domain-containing protein</fullName>
    </recommendedName>
</protein>
<dbReference type="SMART" id="SM00343">
    <property type="entry name" value="ZnF_C2HC"/>
    <property type="match status" value="2"/>
</dbReference>
<keyword evidence="1" id="KW-0863">Zinc-finger</keyword>
<keyword evidence="4" id="KW-1185">Reference proteome</keyword>
<dbReference type="EMBL" id="AP028916">
    <property type="protein sequence ID" value="BES97850.1"/>
    <property type="molecule type" value="Genomic_DNA"/>
</dbReference>
<accession>A0ABN7B0A3</accession>
<evidence type="ECO:0000313" key="4">
    <source>
        <dbReference type="Proteomes" id="UP001307889"/>
    </source>
</evidence>
<organism evidence="3 4">
    <name type="scientific">Nesidiocoris tenuis</name>
    <dbReference type="NCBI Taxonomy" id="355587"/>
    <lineage>
        <taxon>Eukaryota</taxon>
        <taxon>Metazoa</taxon>
        <taxon>Ecdysozoa</taxon>
        <taxon>Arthropoda</taxon>
        <taxon>Hexapoda</taxon>
        <taxon>Insecta</taxon>
        <taxon>Pterygota</taxon>
        <taxon>Neoptera</taxon>
        <taxon>Paraneoptera</taxon>
        <taxon>Hemiptera</taxon>
        <taxon>Heteroptera</taxon>
        <taxon>Panheteroptera</taxon>
        <taxon>Cimicomorpha</taxon>
        <taxon>Miridae</taxon>
        <taxon>Dicyphina</taxon>
        <taxon>Nesidiocoris</taxon>
    </lineage>
</organism>
<reference evidence="3 4" key="1">
    <citation type="submission" date="2023-09" db="EMBL/GenBank/DDBJ databases">
        <title>Nesidiocoris tenuis whole genome shotgun sequence.</title>
        <authorList>
            <person name="Shibata T."/>
            <person name="Shimoda M."/>
            <person name="Kobayashi T."/>
            <person name="Uehara T."/>
        </authorList>
    </citation>
    <scope>NUCLEOTIDE SEQUENCE [LARGE SCALE GENOMIC DNA]</scope>
    <source>
        <strain evidence="3 4">Japan</strain>
    </source>
</reference>
<keyword evidence="1" id="KW-0479">Metal-binding</keyword>
<dbReference type="Proteomes" id="UP001307889">
    <property type="component" value="Chromosome 8"/>
</dbReference>
<gene>
    <name evidence="3" type="ORF">NTJ_10665</name>
</gene>
<proteinExistence type="predicted"/>
<dbReference type="InterPro" id="IPR001878">
    <property type="entry name" value="Znf_CCHC"/>
</dbReference>
<dbReference type="Gene3D" id="4.10.60.10">
    <property type="entry name" value="Zinc finger, CCHC-type"/>
    <property type="match status" value="1"/>
</dbReference>
<sequence>MDAEEIRKQIAEEISKRENAIKLKMEEEYARKFEAIRGEILQVVEESTKKIAALASKAISLASGSMETRDTAQPEADEDEPTEIVHSFINPPIQVKGGALKTKFAQVSFSPETQTMNDFQNRFASLVNDIRIHRGQGVVLPEQSIPQVLHNPVPDASPRFAEETRQQNSALERKRILDQLLEMVNELKQAEQTGQEASASFRAPTPFKRKAPVSFGKGPGGKKIDPLMCYKCGIRGHAKVNCPRSAKKCYNCHKYGHISNDCDSPPTIQTLNAKAGYSGGV</sequence>
<feature type="domain" description="CCHC-type" evidence="2">
    <location>
        <begin position="229"/>
        <end position="244"/>
    </location>
</feature>
<dbReference type="Pfam" id="PF00098">
    <property type="entry name" value="zf-CCHC"/>
    <property type="match status" value="1"/>
</dbReference>
<keyword evidence="1" id="KW-0862">Zinc</keyword>
<dbReference type="PROSITE" id="PS50158">
    <property type="entry name" value="ZF_CCHC"/>
    <property type="match status" value="2"/>
</dbReference>
<dbReference type="SUPFAM" id="SSF57756">
    <property type="entry name" value="Retrovirus zinc finger-like domains"/>
    <property type="match status" value="1"/>
</dbReference>
<evidence type="ECO:0000256" key="1">
    <source>
        <dbReference type="PROSITE-ProRule" id="PRU00047"/>
    </source>
</evidence>
<evidence type="ECO:0000313" key="3">
    <source>
        <dbReference type="EMBL" id="BES97850.1"/>
    </source>
</evidence>
<feature type="domain" description="CCHC-type" evidence="2">
    <location>
        <begin position="248"/>
        <end position="262"/>
    </location>
</feature>